<evidence type="ECO:0000259" key="2">
    <source>
        <dbReference type="PROSITE" id="PS51725"/>
    </source>
</evidence>
<dbReference type="InterPro" id="IPR050404">
    <property type="entry name" value="Heme-degrading_MO"/>
</dbReference>
<dbReference type="InterPro" id="IPR011008">
    <property type="entry name" value="Dimeric_a/b-barrel"/>
</dbReference>
<dbReference type="InterPro" id="IPR007138">
    <property type="entry name" value="ABM_dom"/>
</dbReference>
<feature type="region of interest" description="Disordered" evidence="1">
    <location>
        <begin position="71"/>
        <end position="109"/>
    </location>
</feature>
<gene>
    <name evidence="3" type="primary">hmoA</name>
    <name evidence="3" type="ORF">BRLA_c025910</name>
</gene>
<keyword evidence="3" id="KW-0560">Oxidoreductase</keyword>
<feature type="compositionally biased region" description="Basic and acidic residues" evidence="1">
    <location>
        <begin position="71"/>
        <end position="88"/>
    </location>
</feature>
<evidence type="ECO:0000313" key="3">
    <source>
        <dbReference type="EMBL" id="AIG26910.1"/>
    </source>
</evidence>
<dbReference type="eggNOG" id="COG2329">
    <property type="taxonomic scope" value="Bacteria"/>
</dbReference>
<dbReference type="PANTHER" id="PTHR34474:SF1">
    <property type="entry name" value="HEME-DEGRADING MONOOXYGENASE HMOA"/>
    <property type="match status" value="1"/>
</dbReference>
<dbReference type="RefSeq" id="WP_003336281.1">
    <property type="nucleotide sequence ID" value="NZ_CP007806.1"/>
</dbReference>
<dbReference type="Proteomes" id="UP000005850">
    <property type="component" value="Chromosome"/>
</dbReference>
<protein>
    <submittedName>
        <fullName evidence="3">Heme-degrading monooxygenase HmoA</fullName>
        <ecNumber evidence="3">1.14.99.3</ecNumber>
    </submittedName>
</protein>
<name>A0A075RBM5_BRELA</name>
<dbReference type="SUPFAM" id="SSF54909">
    <property type="entry name" value="Dimeric alpha+beta barrel"/>
    <property type="match status" value="1"/>
</dbReference>
<dbReference type="GO" id="GO:0004497">
    <property type="term" value="F:monooxygenase activity"/>
    <property type="evidence" value="ECO:0007669"/>
    <property type="project" value="UniProtKB-KW"/>
</dbReference>
<feature type="domain" description="ABM" evidence="2">
    <location>
        <begin position="2"/>
        <end position="92"/>
    </location>
</feature>
<evidence type="ECO:0000313" key="4">
    <source>
        <dbReference type="Proteomes" id="UP000005850"/>
    </source>
</evidence>
<organism evidence="3 4">
    <name type="scientific">Brevibacillus laterosporus LMG 15441</name>
    <dbReference type="NCBI Taxonomy" id="1042163"/>
    <lineage>
        <taxon>Bacteria</taxon>
        <taxon>Bacillati</taxon>
        <taxon>Bacillota</taxon>
        <taxon>Bacilli</taxon>
        <taxon>Bacillales</taxon>
        <taxon>Paenibacillaceae</taxon>
        <taxon>Brevibacillus</taxon>
    </lineage>
</organism>
<dbReference type="EC" id="1.14.99.3" evidence="3"/>
<dbReference type="Gene3D" id="3.30.70.100">
    <property type="match status" value="1"/>
</dbReference>
<evidence type="ECO:0000256" key="1">
    <source>
        <dbReference type="SAM" id="MobiDB-lite"/>
    </source>
</evidence>
<keyword evidence="4" id="KW-1185">Reference proteome</keyword>
<dbReference type="PROSITE" id="PS51725">
    <property type="entry name" value="ABM"/>
    <property type="match status" value="1"/>
</dbReference>
<dbReference type="EMBL" id="CP007806">
    <property type="protein sequence ID" value="AIG26910.1"/>
    <property type="molecule type" value="Genomic_DNA"/>
</dbReference>
<dbReference type="HOGENOM" id="CLU_141544_2_1_9"/>
<dbReference type="AlphaFoldDB" id="A0A075RBM5"/>
<dbReference type="KEGG" id="blr:BRLA_c025910"/>
<dbReference type="PANTHER" id="PTHR34474">
    <property type="entry name" value="SIGNAL TRANSDUCTION PROTEIN TRAP"/>
    <property type="match status" value="1"/>
</dbReference>
<keyword evidence="3" id="KW-0503">Monooxygenase</keyword>
<reference evidence="3 4" key="1">
    <citation type="journal article" date="2011" name="J. Bacteriol.">
        <title>Genome sequence of Brevibacillus laterosporus LMG 15441, a pathogen of invertebrates.</title>
        <authorList>
            <person name="Djukic M."/>
            <person name="Poehlein A."/>
            <person name="Thurmer A."/>
            <person name="Daniel R."/>
        </authorList>
    </citation>
    <scope>NUCLEOTIDE SEQUENCE [LARGE SCALE GENOMIC DNA]</scope>
    <source>
        <strain evidence="3 4">LMG 15441</strain>
    </source>
</reference>
<accession>A0A075RBM5</accession>
<proteinExistence type="predicted"/>
<sequence length="109" mass="12367">MFIETKTIIVKEGTSDLVVKHFTGEGEIEKIEGFIDLSVLVKRTRKGHDEEVIVLIRWESEAAWKRWETSEAHLEGHRQSRGKPKPDHIVSSSHGVYDVKSSKSAIVQS</sequence>
<dbReference type="STRING" id="1042163.BRLA_c025910"/>
<dbReference type="Pfam" id="PF03992">
    <property type="entry name" value="ABM"/>
    <property type="match status" value="1"/>
</dbReference>